<sequence length="315" mass="33224">MATNSSFLTGNYQAASAPNTVGWGKAPTDIKNLPNALMQQGWNMASQPYQQYGGDRLANFSGEQNKAMDMITNRATNGDPTMQAGAGMVQNTLNGQYMSPDSNPWLKGTFDAMAGRMSDAYARGTGAQTMAQFNNAGAYGGSAMQEVQQANNTAFADSLGQLANQVYGDNYQQERGRQLQAGLMAPTYGNQAYTDAAALQGVGAAKQAQDQSKLDMNYSDWQNAKNWGYTGYDMLSGMLGSSSNAQQLAQNADQFNRQNSGGSNAANWLGGGLGLLGTLGSTNVGGSSLLDHAWNAIGGSNSGGMSNSDMLSWMF</sequence>
<dbReference type="EMBL" id="RBID01000011">
    <property type="protein sequence ID" value="RKQ61236.1"/>
    <property type="molecule type" value="Genomic_DNA"/>
</dbReference>
<name>A0A495BJ16_VOGIN</name>
<evidence type="ECO:0000313" key="2">
    <source>
        <dbReference type="Proteomes" id="UP000279384"/>
    </source>
</evidence>
<proteinExistence type="predicted"/>
<evidence type="ECO:0000313" key="1">
    <source>
        <dbReference type="EMBL" id="RKQ61236.1"/>
    </source>
</evidence>
<protein>
    <submittedName>
        <fullName evidence="1">Uncharacterized protein</fullName>
    </submittedName>
</protein>
<reference evidence="1 2" key="1">
    <citation type="submission" date="2018-10" db="EMBL/GenBank/DDBJ databases">
        <title>Genomic Encyclopedia of Type Strains, Phase IV (KMG-IV): sequencing the most valuable type-strain genomes for metagenomic binning, comparative biology and taxonomic classification.</title>
        <authorList>
            <person name="Goeker M."/>
        </authorList>
    </citation>
    <scope>NUCLEOTIDE SEQUENCE [LARGE SCALE GENOMIC DNA]</scope>
    <source>
        <strain evidence="1 2">DSM 3303</strain>
    </source>
</reference>
<organism evidence="1 2">
    <name type="scientific">Vogesella indigofera</name>
    <name type="common">Pseudomonas indigofera</name>
    <dbReference type="NCBI Taxonomy" id="45465"/>
    <lineage>
        <taxon>Bacteria</taxon>
        <taxon>Pseudomonadati</taxon>
        <taxon>Pseudomonadota</taxon>
        <taxon>Betaproteobacteria</taxon>
        <taxon>Neisseriales</taxon>
        <taxon>Chromobacteriaceae</taxon>
        <taxon>Vogesella</taxon>
    </lineage>
</organism>
<gene>
    <name evidence="1" type="ORF">C8E02_1003</name>
</gene>
<dbReference type="Proteomes" id="UP000279384">
    <property type="component" value="Unassembled WGS sequence"/>
</dbReference>
<dbReference type="AlphaFoldDB" id="A0A495BJ16"/>
<comment type="caution">
    <text evidence="1">The sequence shown here is derived from an EMBL/GenBank/DDBJ whole genome shotgun (WGS) entry which is preliminary data.</text>
</comment>
<dbReference type="RefSeq" id="WP_120809870.1">
    <property type="nucleotide sequence ID" value="NZ_RBID01000011.1"/>
</dbReference>
<accession>A0A495BJ16</accession>